<dbReference type="KEGG" id="fer:FNB15_03090"/>
<name>A0A516GXS8_9PROT</name>
<feature type="domain" description="Glycosyltransferase 2-like" evidence="2">
    <location>
        <begin position="25"/>
        <end position="175"/>
    </location>
</feature>
<feature type="transmembrane region" description="Helical" evidence="1">
    <location>
        <begin position="282"/>
        <end position="303"/>
    </location>
</feature>
<proteinExistence type="predicted"/>
<dbReference type="AlphaFoldDB" id="A0A516GXS8"/>
<evidence type="ECO:0000256" key="1">
    <source>
        <dbReference type="SAM" id="Phobius"/>
    </source>
</evidence>
<protein>
    <submittedName>
        <fullName evidence="3">Glycosyltransferase family 2 protein</fullName>
    </submittedName>
</protein>
<keyword evidence="1" id="KW-1133">Transmembrane helix</keyword>
<dbReference type="PANTHER" id="PTHR43179">
    <property type="entry name" value="RHAMNOSYLTRANSFERASE WBBL"/>
    <property type="match status" value="1"/>
</dbReference>
<dbReference type="SUPFAM" id="SSF53448">
    <property type="entry name" value="Nucleotide-diphospho-sugar transferases"/>
    <property type="match status" value="1"/>
</dbReference>
<gene>
    <name evidence="3" type="ORF">FNB15_03090</name>
</gene>
<keyword evidence="1" id="KW-0812">Transmembrane</keyword>
<organism evidence="3 4">
    <name type="scientific">Ferrovibrio terrae</name>
    <dbReference type="NCBI Taxonomy" id="2594003"/>
    <lineage>
        <taxon>Bacteria</taxon>
        <taxon>Pseudomonadati</taxon>
        <taxon>Pseudomonadota</taxon>
        <taxon>Alphaproteobacteria</taxon>
        <taxon>Rhodospirillales</taxon>
        <taxon>Rhodospirillaceae</taxon>
        <taxon>Ferrovibrio</taxon>
    </lineage>
</organism>
<dbReference type="InterPro" id="IPR001173">
    <property type="entry name" value="Glyco_trans_2-like"/>
</dbReference>
<dbReference type="InterPro" id="IPR029044">
    <property type="entry name" value="Nucleotide-diphossugar_trans"/>
</dbReference>
<dbReference type="GO" id="GO:0016740">
    <property type="term" value="F:transferase activity"/>
    <property type="evidence" value="ECO:0007669"/>
    <property type="project" value="UniProtKB-KW"/>
</dbReference>
<sequence>MEKTDTSSAEPTPSRLRMGRSVSSITVVYYTGPVLWACIESLLLQPELVELILVVNGIDAASRQRLRELAGTEPRIRLLESLRNIGFAAGCNRGAAVATADRLAFVNPDCVLAPGTFGAILEVFDAQPRAWLIGGRLQHPDGREQRGGRREILSPWRAFVELLRLDRLFPNHPYFTRLNSHESEPVNHPVEVPTVSGAFMMIARAHYEQLGGMDDNMFLHSDDLDLSIRVGQHGGQVWYAGHVPITHHLSTSDVSRIFIEWHKARSTSYYFVKHFQNSYPRWTLSGISILLWARFLMIAVITLPTDLPRSVKRWLQRRFD</sequence>
<reference evidence="3 4" key="1">
    <citation type="submission" date="2019-07" db="EMBL/GenBank/DDBJ databases">
        <title>Genome sequencing for Ferrovibrio sp. K5.</title>
        <authorList>
            <person name="Park S.-J."/>
        </authorList>
    </citation>
    <scope>NUCLEOTIDE SEQUENCE [LARGE SCALE GENOMIC DNA]</scope>
    <source>
        <strain evidence="3 4">K5</strain>
    </source>
</reference>
<accession>A0A516GXS8</accession>
<evidence type="ECO:0000259" key="2">
    <source>
        <dbReference type="Pfam" id="PF00535"/>
    </source>
</evidence>
<dbReference type="Gene3D" id="3.90.550.10">
    <property type="entry name" value="Spore Coat Polysaccharide Biosynthesis Protein SpsA, Chain A"/>
    <property type="match status" value="1"/>
</dbReference>
<dbReference type="Pfam" id="PF00535">
    <property type="entry name" value="Glycos_transf_2"/>
    <property type="match status" value="1"/>
</dbReference>
<keyword evidence="3" id="KW-0808">Transferase</keyword>
<dbReference type="OrthoDB" id="9783791at2"/>
<evidence type="ECO:0000313" key="4">
    <source>
        <dbReference type="Proteomes" id="UP000317496"/>
    </source>
</evidence>
<keyword evidence="1" id="KW-0472">Membrane</keyword>
<keyword evidence="4" id="KW-1185">Reference proteome</keyword>
<dbReference type="Proteomes" id="UP000317496">
    <property type="component" value="Chromosome"/>
</dbReference>
<dbReference type="EMBL" id="CP041636">
    <property type="protein sequence ID" value="QDO96323.1"/>
    <property type="molecule type" value="Genomic_DNA"/>
</dbReference>
<evidence type="ECO:0000313" key="3">
    <source>
        <dbReference type="EMBL" id="QDO96323.1"/>
    </source>
</evidence>
<dbReference type="PANTHER" id="PTHR43179:SF7">
    <property type="entry name" value="RHAMNOSYLTRANSFERASE WBBL"/>
    <property type="match status" value="1"/>
</dbReference>